<accession>A0A9W9CSB2</accession>
<gene>
    <name evidence="4" type="ORF">N0V93_008912</name>
</gene>
<dbReference type="SUPFAM" id="SSF53474">
    <property type="entry name" value="alpha/beta-Hydrolases"/>
    <property type="match status" value="1"/>
</dbReference>
<dbReference type="Gene3D" id="3.40.50.1820">
    <property type="entry name" value="alpha/beta hydrolase"/>
    <property type="match status" value="1"/>
</dbReference>
<dbReference type="InterPro" id="IPR000639">
    <property type="entry name" value="Epox_hydrolase-like"/>
</dbReference>
<dbReference type="PRINTS" id="PR00412">
    <property type="entry name" value="EPOXHYDRLASE"/>
</dbReference>
<organism evidence="4 5">
    <name type="scientific">Gnomoniopsis smithogilvyi</name>
    <dbReference type="NCBI Taxonomy" id="1191159"/>
    <lineage>
        <taxon>Eukaryota</taxon>
        <taxon>Fungi</taxon>
        <taxon>Dikarya</taxon>
        <taxon>Ascomycota</taxon>
        <taxon>Pezizomycotina</taxon>
        <taxon>Sordariomycetes</taxon>
        <taxon>Sordariomycetidae</taxon>
        <taxon>Diaporthales</taxon>
        <taxon>Gnomoniaceae</taxon>
        <taxon>Gnomoniopsis</taxon>
    </lineage>
</organism>
<evidence type="ECO:0000256" key="2">
    <source>
        <dbReference type="ARBA" id="ARBA00038334"/>
    </source>
</evidence>
<dbReference type="OrthoDB" id="284184at2759"/>
<dbReference type="Pfam" id="PF00561">
    <property type="entry name" value="Abhydrolase_1"/>
    <property type="match status" value="1"/>
</dbReference>
<dbReference type="PANTHER" id="PTHR43329">
    <property type="entry name" value="EPOXIDE HYDROLASE"/>
    <property type="match status" value="1"/>
</dbReference>
<evidence type="ECO:0000256" key="1">
    <source>
        <dbReference type="ARBA" id="ARBA00022801"/>
    </source>
</evidence>
<evidence type="ECO:0000259" key="3">
    <source>
        <dbReference type="Pfam" id="PF00561"/>
    </source>
</evidence>
<reference evidence="4" key="1">
    <citation type="submission" date="2022-10" db="EMBL/GenBank/DDBJ databases">
        <title>Tapping the CABI collections for fungal endophytes: first genome assemblies for Collariella, Neodidymelliopsis, Ascochyta clinopodiicola, Didymella pomorum, Didymosphaeria variabile, Neocosmospora piperis and Neocucurbitaria cava.</title>
        <authorList>
            <person name="Hill R."/>
        </authorList>
    </citation>
    <scope>NUCLEOTIDE SEQUENCE</scope>
    <source>
        <strain evidence="4">IMI 355082</strain>
    </source>
</reference>
<comment type="caution">
    <text evidence="4">The sequence shown here is derived from an EMBL/GenBank/DDBJ whole genome shotgun (WGS) entry which is preliminary data.</text>
</comment>
<dbReference type="GO" id="GO:0016787">
    <property type="term" value="F:hydrolase activity"/>
    <property type="evidence" value="ECO:0007669"/>
    <property type="project" value="UniProtKB-KW"/>
</dbReference>
<proteinExistence type="inferred from homology"/>
<keyword evidence="1" id="KW-0378">Hydrolase</keyword>
<dbReference type="InterPro" id="IPR000073">
    <property type="entry name" value="AB_hydrolase_1"/>
</dbReference>
<evidence type="ECO:0000313" key="5">
    <source>
        <dbReference type="Proteomes" id="UP001140453"/>
    </source>
</evidence>
<dbReference type="InterPro" id="IPR029058">
    <property type="entry name" value="AB_hydrolase_fold"/>
</dbReference>
<evidence type="ECO:0000313" key="4">
    <source>
        <dbReference type="EMBL" id="KAJ4386021.1"/>
    </source>
</evidence>
<keyword evidence="5" id="KW-1185">Reference proteome</keyword>
<feature type="domain" description="AB hydrolase-1" evidence="3">
    <location>
        <begin position="29"/>
        <end position="311"/>
    </location>
</feature>
<comment type="similarity">
    <text evidence="2">Belongs to the AB hydrolase superfamily. Epoxide hydrolase family.</text>
</comment>
<dbReference type="EMBL" id="JAPEVB010000006">
    <property type="protein sequence ID" value="KAJ4386021.1"/>
    <property type="molecule type" value="Genomic_DNA"/>
</dbReference>
<dbReference type="Proteomes" id="UP001140453">
    <property type="component" value="Unassembled WGS sequence"/>
</dbReference>
<dbReference type="AlphaFoldDB" id="A0A9W9CSB2"/>
<name>A0A9W9CSB2_9PEZI</name>
<protein>
    <recommendedName>
        <fullName evidence="3">AB hydrolase-1 domain-containing protein</fullName>
    </recommendedName>
</protein>
<sequence length="332" mass="37266">MDHLIKKTFKTKRGFTYTYYVSPAKDTKPTLFLQHGFPDSAAEWEDLINSHLKQAGYGVIAVDQLGYAGTSKPTDPVEYKMSGIVSDFIDILDSEGLDKVISLGHDWGSRSAQMLYNLHPERVAGLVLVNTGYVGINHQPFDLDGMIAMTEKVLGNGIGWYWKLFTADDGPRLLTENADLVFDALHSPDTWLEIFCTDGGIRKLIERRGEGFHLERRPYATEEKKKAFVERMSQDGFEGPTCWYKSFVLGLQDSEGRPENNVCNVPTLYVGYEGDIVARKDFILPSVQAGFLPHLTNITLDGAHWGLLDDPNMFGQTITGWLAKEYSRPETV</sequence>